<evidence type="ECO:0000313" key="2">
    <source>
        <dbReference type="EnsemblPlants" id="AES74185"/>
    </source>
</evidence>
<sequence length="79" mass="8931">MSRDTSSSDMLDLKNRELTRGRTHMGEDIEYYGVKGRLRFAATGTVPRGGVISNGSQSPQTRYRNTSLFFNQLSTMSFF</sequence>
<evidence type="ECO:0000313" key="1">
    <source>
        <dbReference type="EMBL" id="AES74185.1"/>
    </source>
</evidence>
<dbReference type="AlphaFoldDB" id="G7J736"/>
<evidence type="ECO:0000313" key="3">
    <source>
        <dbReference type="Proteomes" id="UP000002051"/>
    </source>
</evidence>
<gene>
    <name evidence="1" type="ordered locus">MTR_3g116760</name>
</gene>
<name>G7J736_MEDTR</name>
<dbReference type="HOGENOM" id="CLU_2609640_0_0_1"/>
<dbReference type="EnsemblPlants" id="AES74185">
    <property type="protein sequence ID" value="AES74185"/>
    <property type="gene ID" value="MTR_3g116760"/>
</dbReference>
<keyword evidence="3" id="KW-1185">Reference proteome</keyword>
<proteinExistence type="predicted"/>
<organism evidence="1 3">
    <name type="scientific">Medicago truncatula</name>
    <name type="common">Barrel medic</name>
    <name type="synonym">Medicago tribuloides</name>
    <dbReference type="NCBI Taxonomy" id="3880"/>
    <lineage>
        <taxon>Eukaryota</taxon>
        <taxon>Viridiplantae</taxon>
        <taxon>Streptophyta</taxon>
        <taxon>Embryophyta</taxon>
        <taxon>Tracheophyta</taxon>
        <taxon>Spermatophyta</taxon>
        <taxon>Magnoliopsida</taxon>
        <taxon>eudicotyledons</taxon>
        <taxon>Gunneridae</taxon>
        <taxon>Pentapetalae</taxon>
        <taxon>rosids</taxon>
        <taxon>fabids</taxon>
        <taxon>Fabales</taxon>
        <taxon>Fabaceae</taxon>
        <taxon>Papilionoideae</taxon>
        <taxon>50 kb inversion clade</taxon>
        <taxon>NPAAA clade</taxon>
        <taxon>Hologalegina</taxon>
        <taxon>IRL clade</taxon>
        <taxon>Trifolieae</taxon>
        <taxon>Medicago</taxon>
    </lineage>
</organism>
<reference evidence="1 3" key="1">
    <citation type="journal article" date="2011" name="Nature">
        <title>The Medicago genome provides insight into the evolution of rhizobial symbioses.</title>
        <authorList>
            <person name="Young N.D."/>
            <person name="Debelle F."/>
            <person name="Oldroyd G.E."/>
            <person name="Geurts R."/>
            <person name="Cannon S.B."/>
            <person name="Udvardi M.K."/>
            <person name="Benedito V.A."/>
            <person name="Mayer K.F."/>
            <person name="Gouzy J."/>
            <person name="Schoof H."/>
            <person name="Van de Peer Y."/>
            <person name="Proost S."/>
            <person name="Cook D.R."/>
            <person name="Meyers B.C."/>
            <person name="Spannagl M."/>
            <person name="Cheung F."/>
            <person name="De Mita S."/>
            <person name="Krishnakumar V."/>
            <person name="Gundlach H."/>
            <person name="Zhou S."/>
            <person name="Mudge J."/>
            <person name="Bharti A.K."/>
            <person name="Murray J.D."/>
            <person name="Naoumkina M.A."/>
            <person name="Rosen B."/>
            <person name="Silverstein K.A."/>
            <person name="Tang H."/>
            <person name="Rombauts S."/>
            <person name="Zhao P.X."/>
            <person name="Zhou P."/>
            <person name="Barbe V."/>
            <person name="Bardou P."/>
            <person name="Bechner M."/>
            <person name="Bellec A."/>
            <person name="Berger A."/>
            <person name="Berges H."/>
            <person name="Bidwell S."/>
            <person name="Bisseling T."/>
            <person name="Choisne N."/>
            <person name="Couloux A."/>
            <person name="Denny R."/>
            <person name="Deshpande S."/>
            <person name="Dai X."/>
            <person name="Doyle J.J."/>
            <person name="Dudez A.M."/>
            <person name="Farmer A.D."/>
            <person name="Fouteau S."/>
            <person name="Franken C."/>
            <person name="Gibelin C."/>
            <person name="Gish J."/>
            <person name="Goldstein S."/>
            <person name="Gonzalez A.J."/>
            <person name="Green P.J."/>
            <person name="Hallab A."/>
            <person name="Hartog M."/>
            <person name="Hua A."/>
            <person name="Humphray S.J."/>
            <person name="Jeong D.H."/>
            <person name="Jing Y."/>
            <person name="Jocker A."/>
            <person name="Kenton S.M."/>
            <person name="Kim D.J."/>
            <person name="Klee K."/>
            <person name="Lai H."/>
            <person name="Lang C."/>
            <person name="Lin S."/>
            <person name="Macmil S.L."/>
            <person name="Magdelenat G."/>
            <person name="Matthews L."/>
            <person name="McCorrison J."/>
            <person name="Monaghan E.L."/>
            <person name="Mun J.H."/>
            <person name="Najar F.Z."/>
            <person name="Nicholson C."/>
            <person name="Noirot C."/>
            <person name="O'Bleness M."/>
            <person name="Paule C.R."/>
            <person name="Poulain J."/>
            <person name="Prion F."/>
            <person name="Qin B."/>
            <person name="Qu C."/>
            <person name="Retzel E.F."/>
            <person name="Riddle C."/>
            <person name="Sallet E."/>
            <person name="Samain S."/>
            <person name="Samson N."/>
            <person name="Sanders I."/>
            <person name="Saurat O."/>
            <person name="Scarpelli C."/>
            <person name="Schiex T."/>
            <person name="Segurens B."/>
            <person name="Severin A.J."/>
            <person name="Sherrier D.J."/>
            <person name="Shi R."/>
            <person name="Sims S."/>
            <person name="Singer S.R."/>
            <person name="Sinharoy S."/>
            <person name="Sterck L."/>
            <person name="Viollet A."/>
            <person name="Wang B.B."/>
            <person name="Wang K."/>
            <person name="Wang M."/>
            <person name="Wang X."/>
            <person name="Warfsmann J."/>
            <person name="Weissenbach J."/>
            <person name="White D.D."/>
            <person name="White J.D."/>
            <person name="Wiley G.B."/>
            <person name="Wincker P."/>
            <person name="Xing Y."/>
            <person name="Yang L."/>
            <person name="Yao Z."/>
            <person name="Ying F."/>
            <person name="Zhai J."/>
            <person name="Zhou L."/>
            <person name="Zuber A."/>
            <person name="Denarie J."/>
            <person name="Dixon R.A."/>
            <person name="May G.D."/>
            <person name="Schwartz D.C."/>
            <person name="Rogers J."/>
            <person name="Quetier F."/>
            <person name="Town C.D."/>
            <person name="Roe B.A."/>
        </authorList>
    </citation>
    <scope>NUCLEOTIDE SEQUENCE [LARGE SCALE GENOMIC DNA]</scope>
    <source>
        <strain evidence="1">A17</strain>
        <strain evidence="2 3">cv. Jemalong A17</strain>
    </source>
</reference>
<protein>
    <submittedName>
        <fullName evidence="1 2">Uncharacterized protein</fullName>
    </submittedName>
</protein>
<accession>G7J736</accession>
<dbReference type="Proteomes" id="UP000002051">
    <property type="component" value="Chromosome 3"/>
</dbReference>
<reference evidence="2" key="3">
    <citation type="submission" date="2015-04" db="UniProtKB">
        <authorList>
            <consortium name="EnsemblPlants"/>
        </authorList>
    </citation>
    <scope>IDENTIFICATION</scope>
    <source>
        <strain evidence="2">cv. Jemalong A17</strain>
    </source>
</reference>
<reference evidence="1 3" key="2">
    <citation type="journal article" date="2014" name="BMC Genomics">
        <title>An improved genome release (version Mt4.0) for the model legume Medicago truncatula.</title>
        <authorList>
            <person name="Tang H."/>
            <person name="Krishnakumar V."/>
            <person name="Bidwell S."/>
            <person name="Rosen B."/>
            <person name="Chan A."/>
            <person name="Zhou S."/>
            <person name="Gentzbittel L."/>
            <person name="Childs K.L."/>
            <person name="Yandell M."/>
            <person name="Gundlach H."/>
            <person name="Mayer K.F."/>
            <person name="Schwartz D.C."/>
            <person name="Town C.D."/>
        </authorList>
    </citation>
    <scope>GENOME REANNOTATION</scope>
    <source>
        <strain evidence="2 3">cv. Jemalong A17</strain>
    </source>
</reference>
<dbReference type="PaxDb" id="3880-AES74185"/>
<dbReference type="EMBL" id="CM001219">
    <property type="protein sequence ID" value="AES74185.1"/>
    <property type="molecule type" value="Genomic_DNA"/>
</dbReference>